<dbReference type="Proteomes" id="UP000307169">
    <property type="component" value="Unassembled WGS sequence"/>
</dbReference>
<organism evidence="2 3">
    <name type="scientific">Wallemia mellicola</name>
    <dbReference type="NCBI Taxonomy" id="1708541"/>
    <lineage>
        <taxon>Eukaryota</taxon>
        <taxon>Fungi</taxon>
        <taxon>Dikarya</taxon>
        <taxon>Basidiomycota</taxon>
        <taxon>Wallemiomycotina</taxon>
        <taxon>Wallemiomycetes</taxon>
        <taxon>Wallemiales</taxon>
        <taxon>Wallemiaceae</taxon>
        <taxon>Wallemia</taxon>
    </lineage>
</organism>
<evidence type="ECO:0000259" key="1">
    <source>
        <dbReference type="Pfam" id="PF19977"/>
    </source>
</evidence>
<dbReference type="Pfam" id="PF19977">
    <property type="entry name" value="xRRM"/>
    <property type="match status" value="1"/>
</dbReference>
<dbReference type="EMBL" id="SPRH01000055">
    <property type="protein sequence ID" value="TIB96895.1"/>
    <property type="molecule type" value="Genomic_DNA"/>
</dbReference>
<name>A0A4T0NIQ3_9BASI</name>
<proteinExistence type="predicted"/>
<sequence length="398" mass="45315">MIPRSLQFKDKQNISNNLSNDLYSLSLNTSTSSNLSNYTDDQAKDAIWWLSFALTPANVINHPQVHHHIQIHDHWVSICHLIKHTSFLNKNKPLGGQQQLIAHYVKKFPEFGLECILDNDKGICLRSKNIEFTQVELDQFKVYIQGLPSNLSDYSDLVSYLKSRISSSIQAVELPVLRSANSSNNKANLLGTYKRMVFVTLSDMESVSTVLICYGSFFEETYNSNDNLTSPRWNELKDQYLAFSAKLKSENRLRKTRLETGNSNQTKHITTSNSQLDYPEGCVLEITDLDPLMNKPTLRSNLIEVVDENDIAYIEYVKAIGTAIVRFSNTKSAVTAQKAIGGVILTGTRETSYWKNIPERLRMQALEKACPEIASTNISKFQSPEHYEQVDKKRHRNK</sequence>
<reference evidence="2 3" key="1">
    <citation type="submission" date="2019-03" db="EMBL/GenBank/DDBJ databases">
        <title>Sequencing 25 genomes of Wallemia mellicola.</title>
        <authorList>
            <person name="Gostincar C."/>
        </authorList>
    </citation>
    <scope>NUCLEOTIDE SEQUENCE [LARGE SCALE GENOMIC DNA]</scope>
    <source>
        <strain evidence="2 3">EXF-1262</strain>
    </source>
</reference>
<evidence type="ECO:0000313" key="3">
    <source>
        <dbReference type="Proteomes" id="UP000307169"/>
    </source>
</evidence>
<gene>
    <name evidence="2" type="ORF">E3Q17_03610</name>
</gene>
<dbReference type="InterPro" id="IPR012677">
    <property type="entry name" value="Nucleotide-bd_a/b_plait_sf"/>
</dbReference>
<accession>A0A4T0NIQ3</accession>
<evidence type="ECO:0000313" key="2">
    <source>
        <dbReference type="EMBL" id="TIB96895.1"/>
    </source>
</evidence>
<dbReference type="GO" id="GO:1904868">
    <property type="term" value="P:telomerase catalytic core complex assembly"/>
    <property type="evidence" value="ECO:0007669"/>
    <property type="project" value="InterPro"/>
</dbReference>
<dbReference type="AlphaFoldDB" id="A0A4T0NIQ3"/>
<feature type="domain" description="La-related protein 7 homolog xRRM" evidence="1">
    <location>
        <begin position="277"/>
        <end position="336"/>
    </location>
</feature>
<comment type="caution">
    <text evidence="2">The sequence shown here is derived from an EMBL/GenBank/DDBJ whole genome shotgun (WGS) entry which is preliminary data.</text>
</comment>
<dbReference type="InterPro" id="IPR045537">
    <property type="entry name" value="Lar7_xRRM"/>
</dbReference>
<dbReference type="Gene3D" id="3.30.70.330">
    <property type="match status" value="1"/>
</dbReference>
<dbReference type="GO" id="GO:0070034">
    <property type="term" value="F:telomerase RNA binding"/>
    <property type="evidence" value="ECO:0007669"/>
    <property type="project" value="InterPro"/>
</dbReference>
<protein>
    <recommendedName>
        <fullName evidence="1">La-related protein 7 homolog xRRM domain-containing protein</fullName>
    </recommendedName>
</protein>